<keyword evidence="8" id="KW-0811">Translocation</keyword>
<feature type="compositionally biased region" description="Polar residues" evidence="11">
    <location>
        <begin position="297"/>
        <end position="306"/>
    </location>
</feature>
<dbReference type="GO" id="GO:0035859">
    <property type="term" value="C:Seh1-associated complex"/>
    <property type="evidence" value="ECO:0007669"/>
    <property type="project" value="TreeGrafter"/>
</dbReference>
<feature type="compositionally biased region" description="Polar residues" evidence="11">
    <location>
        <begin position="259"/>
        <end position="274"/>
    </location>
</feature>
<feature type="compositionally biased region" description="Polar residues" evidence="11">
    <location>
        <begin position="118"/>
        <end position="127"/>
    </location>
</feature>
<dbReference type="GO" id="GO:0051028">
    <property type="term" value="P:mRNA transport"/>
    <property type="evidence" value="ECO:0007669"/>
    <property type="project" value="UniProtKB-KW"/>
</dbReference>
<keyword evidence="5" id="KW-0677">Repeat</keyword>
<comment type="subcellular location">
    <subcellularLocation>
        <location evidence="1">Nucleus</location>
        <location evidence="1">Nuclear pore complex</location>
    </subcellularLocation>
</comment>
<dbReference type="GO" id="GO:0034198">
    <property type="term" value="P:cellular response to amino acid starvation"/>
    <property type="evidence" value="ECO:0007669"/>
    <property type="project" value="TreeGrafter"/>
</dbReference>
<dbReference type="Gene3D" id="2.130.10.10">
    <property type="entry name" value="YVTN repeat-like/Quinoprotein amine dehydrogenase"/>
    <property type="match status" value="1"/>
</dbReference>
<dbReference type="PANTHER" id="PTHR11024:SF3">
    <property type="entry name" value="NUCLEOPORIN SEH1"/>
    <property type="match status" value="1"/>
</dbReference>
<dbReference type="InterPro" id="IPR037363">
    <property type="entry name" value="Sec13/Seh1_fam"/>
</dbReference>
<dbReference type="SMART" id="SM00320">
    <property type="entry name" value="WD40"/>
    <property type="match status" value="6"/>
</dbReference>
<dbReference type="InterPro" id="IPR015943">
    <property type="entry name" value="WD40/YVTN_repeat-like_dom_sf"/>
</dbReference>
<feature type="region of interest" description="Disordered" evidence="11">
    <location>
        <begin position="259"/>
        <end position="313"/>
    </location>
</feature>
<feature type="region of interest" description="Disordered" evidence="11">
    <location>
        <begin position="115"/>
        <end position="146"/>
    </location>
</feature>
<keyword evidence="3" id="KW-0813">Transport</keyword>
<dbReference type="EMBL" id="MU167229">
    <property type="protein sequence ID" value="KAG0149258.1"/>
    <property type="molecule type" value="Genomic_DNA"/>
</dbReference>
<evidence type="ECO:0000256" key="3">
    <source>
        <dbReference type="ARBA" id="ARBA00022448"/>
    </source>
</evidence>
<dbReference type="GO" id="GO:1904263">
    <property type="term" value="P:positive regulation of TORC1 signaling"/>
    <property type="evidence" value="ECO:0007669"/>
    <property type="project" value="TreeGrafter"/>
</dbReference>
<evidence type="ECO:0000313" key="12">
    <source>
        <dbReference type="EMBL" id="KAG0149258.1"/>
    </source>
</evidence>
<evidence type="ECO:0000256" key="5">
    <source>
        <dbReference type="ARBA" id="ARBA00022737"/>
    </source>
</evidence>
<evidence type="ECO:0000256" key="8">
    <source>
        <dbReference type="ARBA" id="ARBA00023010"/>
    </source>
</evidence>
<feature type="compositionally biased region" description="Low complexity" evidence="11">
    <location>
        <begin position="275"/>
        <end position="296"/>
    </location>
</feature>
<dbReference type="Proteomes" id="UP000886653">
    <property type="component" value="Unassembled WGS sequence"/>
</dbReference>
<gene>
    <name evidence="12" type="ORF">CROQUDRAFT_653830</name>
</gene>
<dbReference type="GO" id="GO:0015031">
    <property type="term" value="P:protein transport"/>
    <property type="evidence" value="ECO:0007669"/>
    <property type="project" value="UniProtKB-KW"/>
</dbReference>
<evidence type="ECO:0000256" key="7">
    <source>
        <dbReference type="ARBA" id="ARBA00022927"/>
    </source>
</evidence>
<comment type="caution">
    <text evidence="12">The sequence shown here is derived from an EMBL/GenBank/DDBJ whole genome shotgun (WGS) entry which is preliminary data.</text>
</comment>
<keyword evidence="7" id="KW-0653">Protein transport</keyword>
<dbReference type="InterPro" id="IPR036322">
    <property type="entry name" value="WD40_repeat_dom_sf"/>
</dbReference>
<dbReference type="SUPFAM" id="SSF50978">
    <property type="entry name" value="WD40 repeat-like"/>
    <property type="match status" value="1"/>
</dbReference>
<evidence type="ECO:0000256" key="4">
    <source>
        <dbReference type="ARBA" id="ARBA00022574"/>
    </source>
</evidence>
<sequence length="519" mass="55946">MAQTHFLPLPNTDLISSFTFNYHGTRLAVSSLDHHLYVLSSDPETGNWPQDLPSATAPQEETRVDLKNKRSNLPNLQSWTAHEGPVLKVVWSEPPHEELLASAGTDGIRIWEEHTRRQPASSSQADRSQPLAVKDPSGSKPGVNSTQEPIIQWRQQAFLADSHGHVRDLAFSPSETSLKLASISSDHHLRLYECLESNSITGDNWNMIIKLDLSVLPPNLCTSTNHLNPIVQSSTGIGGVPFVQHPAFTSIRGFDPSGSLNSQKHGLGSNSHNITSPLSGLRSTPTPTLSSLTSASNHNQTNQTVTSSESSSGWALSWCPETYWGDILAVSAGPSGLIRVIKLTAHSQWDNFANLSAQMSTKSGGSDSTGFQAQTSVLIPSPITSLAWAPPCARDYHLIAAGHRDGRARIWKLRPPSLNSLQSNQASGTAHWQAELEAELEDHVIKKPSKDRGGTDGGVGGGVGKCDWNVTGTVLSTSGSDGKVRIWKMGYTSRWINTGEITCDGGEDDDGNEIEVTAA</sequence>
<dbReference type="InterPro" id="IPR001680">
    <property type="entry name" value="WD40_rpt"/>
</dbReference>
<evidence type="ECO:0000256" key="1">
    <source>
        <dbReference type="ARBA" id="ARBA00004567"/>
    </source>
</evidence>
<evidence type="ECO:0000256" key="9">
    <source>
        <dbReference type="ARBA" id="ARBA00023132"/>
    </source>
</evidence>
<dbReference type="Pfam" id="PF00400">
    <property type="entry name" value="WD40"/>
    <property type="match status" value="3"/>
</dbReference>
<evidence type="ECO:0000256" key="11">
    <source>
        <dbReference type="SAM" id="MobiDB-lite"/>
    </source>
</evidence>
<keyword evidence="13" id="KW-1185">Reference proteome</keyword>
<dbReference type="OrthoDB" id="5566198at2759"/>
<accession>A0A9P6TG04</accession>
<evidence type="ECO:0000256" key="10">
    <source>
        <dbReference type="ARBA" id="ARBA00023242"/>
    </source>
</evidence>
<name>A0A9P6TG04_9BASI</name>
<evidence type="ECO:0000313" key="13">
    <source>
        <dbReference type="Proteomes" id="UP000886653"/>
    </source>
</evidence>
<dbReference type="AlphaFoldDB" id="A0A9P6TG04"/>
<evidence type="ECO:0000256" key="6">
    <source>
        <dbReference type="ARBA" id="ARBA00022816"/>
    </source>
</evidence>
<dbReference type="GO" id="GO:0031080">
    <property type="term" value="C:nuclear pore outer ring"/>
    <property type="evidence" value="ECO:0007669"/>
    <property type="project" value="TreeGrafter"/>
</dbReference>
<protein>
    <recommendedName>
        <fullName evidence="14">WD40 repeat-like protein</fullName>
    </recommendedName>
</protein>
<evidence type="ECO:0000256" key="2">
    <source>
        <dbReference type="ARBA" id="ARBA00010102"/>
    </source>
</evidence>
<keyword evidence="4" id="KW-0853">WD repeat</keyword>
<keyword evidence="10" id="KW-0539">Nucleus</keyword>
<organism evidence="12 13">
    <name type="scientific">Cronartium quercuum f. sp. fusiforme G11</name>
    <dbReference type="NCBI Taxonomy" id="708437"/>
    <lineage>
        <taxon>Eukaryota</taxon>
        <taxon>Fungi</taxon>
        <taxon>Dikarya</taxon>
        <taxon>Basidiomycota</taxon>
        <taxon>Pucciniomycotina</taxon>
        <taxon>Pucciniomycetes</taxon>
        <taxon>Pucciniales</taxon>
        <taxon>Coleosporiaceae</taxon>
        <taxon>Cronartium</taxon>
    </lineage>
</organism>
<evidence type="ECO:0008006" key="14">
    <source>
        <dbReference type="Google" id="ProtNLM"/>
    </source>
</evidence>
<proteinExistence type="inferred from homology"/>
<keyword evidence="6" id="KW-0509">mRNA transport</keyword>
<dbReference type="PANTHER" id="PTHR11024">
    <property type="entry name" value="NUCLEAR PORE COMPLEX PROTEIN SEC13 / SEH1 FAMILY MEMBER"/>
    <property type="match status" value="1"/>
</dbReference>
<comment type="similarity">
    <text evidence="2">Belongs to the WD repeat SEC13 family.</text>
</comment>
<keyword evidence="9" id="KW-0906">Nuclear pore complex</keyword>
<reference evidence="12" key="1">
    <citation type="submission" date="2013-11" db="EMBL/GenBank/DDBJ databases">
        <title>Genome sequence of the fusiform rust pathogen reveals effectors for host alternation and coevolution with pine.</title>
        <authorList>
            <consortium name="DOE Joint Genome Institute"/>
            <person name="Smith K."/>
            <person name="Pendleton A."/>
            <person name="Kubisiak T."/>
            <person name="Anderson C."/>
            <person name="Salamov A."/>
            <person name="Aerts A."/>
            <person name="Riley R."/>
            <person name="Clum A."/>
            <person name="Lindquist E."/>
            <person name="Ence D."/>
            <person name="Campbell M."/>
            <person name="Kronenberg Z."/>
            <person name="Feau N."/>
            <person name="Dhillon B."/>
            <person name="Hamelin R."/>
            <person name="Burleigh J."/>
            <person name="Smith J."/>
            <person name="Yandell M."/>
            <person name="Nelson C."/>
            <person name="Grigoriev I."/>
            <person name="Davis J."/>
        </authorList>
    </citation>
    <scope>NUCLEOTIDE SEQUENCE</scope>
    <source>
        <strain evidence="12">G11</strain>
    </source>
</reference>
<dbReference type="GO" id="GO:0005198">
    <property type="term" value="F:structural molecule activity"/>
    <property type="evidence" value="ECO:0007669"/>
    <property type="project" value="InterPro"/>
</dbReference>